<keyword evidence="10" id="KW-1185">Reference proteome</keyword>
<dbReference type="PANTHER" id="PTHR43386">
    <property type="entry name" value="OLIGOPEPTIDE TRANSPORT SYSTEM PERMEASE PROTEIN APPC"/>
    <property type="match status" value="1"/>
</dbReference>
<keyword evidence="3" id="KW-1003">Cell membrane</keyword>
<keyword evidence="6 7" id="KW-0472">Membrane</keyword>
<gene>
    <name evidence="9" type="ORF">HXA33_13920</name>
</gene>
<protein>
    <submittedName>
        <fullName evidence="9">ABC transporter permease</fullName>
    </submittedName>
</protein>
<feature type="transmembrane region" description="Helical" evidence="7">
    <location>
        <begin position="32"/>
        <end position="54"/>
    </location>
</feature>
<feature type="domain" description="ABC transmembrane type-1" evidence="8">
    <location>
        <begin position="95"/>
        <end position="286"/>
    </location>
</feature>
<dbReference type="NCBIfam" id="NF045476">
    <property type="entry name" value="Opp4C"/>
    <property type="match status" value="1"/>
</dbReference>
<dbReference type="AlphaFoldDB" id="A0A9Q4B3H2"/>
<name>A0A9Q4B3H2_SALAG</name>
<dbReference type="InterPro" id="IPR035906">
    <property type="entry name" value="MetI-like_sf"/>
</dbReference>
<keyword evidence="4 7" id="KW-0812">Transmembrane</keyword>
<evidence type="ECO:0000256" key="7">
    <source>
        <dbReference type="RuleBase" id="RU363032"/>
    </source>
</evidence>
<dbReference type="InterPro" id="IPR050366">
    <property type="entry name" value="BP-dependent_transpt_permease"/>
</dbReference>
<proteinExistence type="inferred from homology"/>
<dbReference type="Pfam" id="PF12911">
    <property type="entry name" value="OppC_N"/>
    <property type="match status" value="1"/>
</dbReference>
<comment type="similarity">
    <text evidence="7">Belongs to the binding-protein-dependent transport system permease family.</text>
</comment>
<evidence type="ECO:0000313" key="9">
    <source>
        <dbReference type="EMBL" id="MCR6097644.1"/>
    </source>
</evidence>
<comment type="subcellular location">
    <subcellularLocation>
        <location evidence="1 7">Cell membrane</location>
        <topology evidence="1 7">Multi-pass membrane protein</topology>
    </subcellularLocation>
</comment>
<evidence type="ECO:0000313" key="10">
    <source>
        <dbReference type="Proteomes" id="UP001057753"/>
    </source>
</evidence>
<reference evidence="9" key="1">
    <citation type="submission" date="2020-06" db="EMBL/GenBank/DDBJ databases">
        <title>Insight into the genomes of haloalkaliphilic bacilli from Kenyan soda lakes.</title>
        <authorList>
            <person name="Mwirichia R."/>
            <person name="Villamizar G.C."/>
            <person name="Poehlein A."/>
            <person name="Mugweru J."/>
            <person name="Kipnyargis A."/>
            <person name="Kiplimo D."/>
            <person name="Orwa P."/>
            <person name="Daniel R."/>
        </authorList>
    </citation>
    <scope>NUCLEOTIDE SEQUENCE</scope>
    <source>
        <strain evidence="9">B1096_S55</strain>
    </source>
</reference>
<evidence type="ECO:0000256" key="1">
    <source>
        <dbReference type="ARBA" id="ARBA00004651"/>
    </source>
</evidence>
<evidence type="ECO:0000256" key="5">
    <source>
        <dbReference type="ARBA" id="ARBA00022989"/>
    </source>
</evidence>
<dbReference type="SUPFAM" id="SSF161098">
    <property type="entry name" value="MetI-like"/>
    <property type="match status" value="1"/>
</dbReference>
<dbReference type="Pfam" id="PF00528">
    <property type="entry name" value="BPD_transp_1"/>
    <property type="match status" value="1"/>
</dbReference>
<feature type="transmembrane region" description="Helical" evidence="7">
    <location>
        <begin position="99"/>
        <end position="122"/>
    </location>
</feature>
<dbReference type="EMBL" id="JABXYM010000001">
    <property type="protein sequence ID" value="MCR6097644.1"/>
    <property type="molecule type" value="Genomic_DNA"/>
</dbReference>
<dbReference type="PANTHER" id="PTHR43386:SF1">
    <property type="entry name" value="D,D-DIPEPTIDE TRANSPORT SYSTEM PERMEASE PROTEIN DDPC-RELATED"/>
    <property type="match status" value="1"/>
</dbReference>
<dbReference type="GO" id="GO:0055085">
    <property type="term" value="P:transmembrane transport"/>
    <property type="evidence" value="ECO:0007669"/>
    <property type="project" value="InterPro"/>
</dbReference>
<sequence length="299" mass="33011">MTPPEGPEEHKLKKKPETMTRIILKKFFKNKLAVVGGIVLLIIVTMAVFAPLIAPQDPRNVEMDLLNRLAPPSTEFIMGTDDFGRDIFSRVLYGARVSLLVGFLAMLGGAIIGTVMGSLAGYFGGRIDNLIMRLVDILISFPNIFLLILLIAFFSPSVSLLIIFLASLGWMSTARLVRGEFLSLREREYVLAAKTLGMRTNRIIFNHILPNALGPIIVASTLSVGNLIIVESVLSFLGLGVQPPTPSWGNMLQSAQNYTIMRDAWWYPVFPGLMIFITVLSINFVGDGLRDAFDPKIRS</sequence>
<feature type="transmembrane region" description="Helical" evidence="7">
    <location>
        <begin position="208"/>
        <end position="229"/>
    </location>
</feature>
<keyword evidence="2 7" id="KW-0813">Transport</keyword>
<evidence type="ECO:0000256" key="3">
    <source>
        <dbReference type="ARBA" id="ARBA00022475"/>
    </source>
</evidence>
<dbReference type="InterPro" id="IPR000515">
    <property type="entry name" value="MetI-like"/>
</dbReference>
<feature type="transmembrane region" description="Helical" evidence="7">
    <location>
        <begin position="265"/>
        <end position="286"/>
    </location>
</feature>
<evidence type="ECO:0000256" key="2">
    <source>
        <dbReference type="ARBA" id="ARBA00022448"/>
    </source>
</evidence>
<evidence type="ECO:0000256" key="6">
    <source>
        <dbReference type="ARBA" id="ARBA00023136"/>
    </source>
</evidence>
<keyword evidence="5 7" id="KW-1133">Transmembrane helix</keyword>
<dbReference type="CDD" id="cd06261">
    <property type="entry name" value="TM_PBP2"/>
    <property type="match status" value="1"/>
</dbReference>
<dbReference type="Proteomes" id="UP001057753">
    <property type="component" value="Unassembled WGS sequence"/>
</dbReference>
<organism evidence="9 10">
    <name type="scientific">Salipaludibacillus agaradhaerens</name>
    <name type="common">Bacillus agaradhaerens</name>
    <dbReference type="NCBI Taxonomy" id="76935"/>
    <lineage>
        <taxon>Bacteria</taxon>
        <taxon>Bacillati</taxon>
        <taxon>Bacillota</taxon>
        <taxon>Bacilli</taxon>
        <taxon>Bacillales</taxon>
        <taxon>Bacillaceae</taxon>
    </lineage>
</organism>
<accession>A0A9Q4B3H2</accession>
<evidence type="ECO:0000256" key="4">
    <source>
        <dbReference type="ARBA" id="ARBA00022692"/>
    </source>
</evidence>
<comment type="caution">
    <text evidence="9">The sequence shown here is derived from an EMBL/GenBank/DDBJ whole genome shotgun (WGS) entry which is preliminary data.</text>
</comment>
<dbReference type="PROSITE" id="PS50928">
    <property type="entry name" value="ABC_TM1"/>
    <property type="match status" value="1"/>
</dbReference>
<dbReference type="Gene3D" id="1.10.3720.10">
    <property type="entry name" value="MetI-like"/>
    <property type="match status" value="1"/>
</dbReference>
<dbReference type="InterPro" id="IPR025966">
    <property type="entry name" value="OppC_N"/>
</dbReference>
<evidence type="ECO:0000259" key="8">
    <source>
        <dbReference type="PROSITE" id="PS50928"/>
    </source>
</evidence>
<dbReference type="GO" id="GO:0005886">
    <property type="term" value="C:plasma membrane"/>
    <property type="evidence" value="ECO:0007669"/>
    <property type="project" value="UniProtKB-SubCell"/>
</dbReference>
<dbReference type="InterPro" id="IPR053523">
    <property type="entry name" value="Oligopeptide_permease_AppC"/>
</dbReference>